<dbReference type="Gene3D" id="3.40.50.1000">
    <property type="entry name" value="HAD superfamily/HAD-like"/>
    <property type="match status" value="1"/>
</dbReference>
<dbReference type="SUPFAM" id="SSF56784">
    <property type="entry name" value="HAD-like"/>
    <property type="match status" value="1"/>
</dbReference>
<dbReference type="EMBL" id="CP048000">
    <property type="protein sequence ID" value="QHQ60137.1"/>
    <property type="molecule type" value="Genomic_DNA"/>
</dbReference>
<evidence type="ECO:0000259" key="1">
    <source>
        <dbReference type="SMART" id="SM00775"/>
    </source>
</evidence>
<dbReference type="InterPro" id="IPR031315">
    <property type="entry name" value="LNS2/PITP"/>
</dbReference>
<protein>
    <recommendedName>
        <fullName evidence="1">LNS2/PITP domain-containing protein</fullName>
    </recommendedName>
</protein>
<dbReference type="Proteomes" id="UP000464314">
    <property type="component" value="Chromosome"/>
</dbReference>
<reference evidence="2 3" key="1">
    <citation type="submission" date="2020-01" db="EMBL/GenBank/DDBJ databases">
        <title>Genome analysis of Anaerocolumna sp. CBA3638.</title>
        <authorList>
            <person name="Kim J."/>
            <person name="Roh S.W."/>
        </authorList>
    </citation>
    <scope>NUCLEOTIDE SEQUENCE [LARGE SCALE GENOMIC DNA]</scope>
    <source>
        <strain evidence="2 3">CBA3638</strain>
    </source>
</reference>
<dbReference type="AlphaFoldDB" id="A0A6P1TIL2"/>
<dbReference type="KEGG" id="anr:Ana3638_04530"/>
<evidence type="ECO:0000313" key="2">
    <source>
        <dbReference type="EMBL" id="QHQ60137.1"/>
    </source>
</evidence>
<proteinExistence type="predicted"/>
<dbReference type="SMART" id="SM00775">
    <property type="entry name" value="LNS2"/>
    <property type="match status" value="1"/>
</dbReference>
<keyword evidence="3" id="KW-1185">Reference proteome</keyword>
<organism evidence="2 3">
    <name type="scientific">Anaerocolumna sedimenticola</name>
    <dbReference type="NCBI Taxonomy" id="2696063"/>
    <lineage>
        <taxon>Bacteria</taxon>
        <taxon>Bacillati</taxon>
        <taxon>Bacillota</taxon>
        <taxon>Clostridia</taxon>
        <taxon>Lachnospirales</taxon>
        <taxon>Lachnospiraceae</taxon>
        <taxon>Anaerocolumna</taxon>
    </lineage>
</organism>
<gene>
    <name evidence="2" type="ORF">Ana3638_04530</name>
</gene>
<dbReference type="RefSeq" id="WP_161836973.1">
    <property type="nucleotide sequence ID" value="NZ_CP048000.1"/>
</dbReference>
<dbReference type="InterPro" id="IPR023214">
    <property type="entry name" value="HAD_sf"/>
</dbReference>
<sequence length="143" mass="16633">MYSVLVFIDGTICDQRNRIQFVDTPYFNSEDNILSDLPTGGSLKCMTELSSKYKLIYIGARPDSYVDITRKWLKKVGFPEGEVYLGENQEERMKIVLELKDKNDFIAGIGDRWDDNELHLAIGCKSIILKEWEPNWDTVRKYI</sequence>
<accession>A0A6P1TIL2</accession>
<feature type="domain" description="LNS2/PITP" evidence="1">
    <location>
        <begin position="5"/>
        <end position="131"/>
    </location>
</feature>
<name>A0A6P1TIL2_9FIRM</name>
<evidence type="ECO:0000313" key="3">
    <source>
        <dbReference type="Proteomes" id="UP000464314"/>
    </source>
</evidence>
<dbReference type="InterPro" id="IPR036412">
    <property type="entry name" value="HAD-like_sf"/>
</dbReference>